<dbReference type="InterPro" id="IPR023155">
    <property type="entry name" value="Cyt_c-552/4"/>
</dbReference>
<dbReference type="SUPFAM" id="SSF48695">
    <property type="entry name" value="Multiheme cytochromes"/>
    <property type="match status" value="1"/>
</dbReference>
<evidence type="ECO:0000313" key="2">
    <source>
        <dbReference type="EMBL" id="SMC09475.1"/>
    </source>
</evidence>
<evidence type="ECO:0000259" key="1">
    <source>
        <dbReference type="Pfam" id="PF13435"/>
    </source>
</evidence>
<reference evidence="3" key="1">
    <citation type="submission" date="2017-04" db="EMBL/GenBank/DDBJ databases">
        <authorList>
            <person name="Varghese N."/>
            <person name="Submissions S."/>
        </authorList>
    </citation>
    <scope>NUCLEOTIDE SEQUENCE [LARGE SCALE GENOMIC DNA]</scope>
    <source>
        <strain evidence="3">DSM 16512</strain>
    </source>
</reference>
<sequence length="364" mass="41464">MRSLILLGVAVWAYANIFAGSATKHSMDIKGDFAKTHQCIRCHLDIYDEYKASPHFNSTIYRDPVHKKVFELHAKASKAKEYVCAKCHTPTLKDKKIASMDPKKFGYEQAISCAYCHRIKSIEKHAKANKNVILPKKGVYYGTRHPKIRSEYHKIINTNPIHKNGETCMGCHSHKQNEHGFVVCQTESNNTLKQNCITCHMPQVEGSLSDRVETPTHAFHGFAGVSVKPEFLAKYLHIDLIKKDPLQIRLTNDAPHAFLLHPLRVAKLIVKHKRDGKLLKEQEITFVRVIGKDGKPTPPWIATEVVKDTMLKAGEKRVVTFDIHPQKGDTIEVIFGFYKINPKMAKKFGLPTKFIVFKKKELYV</sequence>
<proteinExistence type="predicted"/>
<gene>
    <name evidence="2" type="ORF">SAMN05660197_1283</name>
</gene>
<dbReference type="EMBL" id="FWWZ01000001">
    <property type="protein sequence ID" value="SMC09475.1"/>
    <property type="molecule type" value="Genomic_DNA"/>
</dbReference>
<accession>A0A1W1WTF6</accession>
<evidence type="ECO:0000313" key="3">
    <source>
        <dbReference type="Proteomes" id="UP000192602"/>
    </source>
</evidence>
<dbReference type="InterPro" id="IPR036280">
    <property type="entry name" value="Multihaem_cyt_sf"/>
</dbReference>
<keyword evidence="3" id="KW-1185">Reference proteome</keyword>
<dbReference type="RefSeq" id="WP_084275700.1">
    <property type="nucleotide sequence ID" value="NZ_AP026671.1"/>
</dbReference>
<dbReference type="AlphaFoldDB" id="A0A1W1WTF6"/>
<feature type="domain" description="Cytochrome c-552/4" evidence="1">
    <location>
        <begin position="38"/>
        <end position="117"/>
    </location>
</feature>
<name>A0A1W1WTF6_9BACT</name>
<dbReference type="Gene3D" id="1.10.1130.10">
    <property type="entry name" value="Flavocytochrome C3, Chain A"/>
    <property type="match status" value="1"/>
</dbReference>
<dbReference type="STRING" id="1069081.SAMN05660197_1283"/>
<dbReference type="OrthoDB" id="9814800at2"/>
<organism evidence="2 3">
    <name type="scientific">Nitratiruptor tergarcus DSM 16512</name>
    <dbReference type="NCBI Taxonomy" id="1069081"/>
    <lineage>
        <taxon>Bacteria</taxon>
        <taxon>Pseudomonadati</taxon>
        <taxon>Campylobacterota</taxon>
        <taxon>Epsilonproteobacteria</taxon>
        <taxon>Nautiliales</taxon>
        <taxon>Nitratiruptoraceae</taxon>
        <taxon>Nitratiruptor</taxon>
    </lineage>
</organism>
<dbReference type="Pfam" id="PF13435">
    <property type="entry name" value="Cytochrome_C554"/>
    <property type="match status" value="1"/>
</dbReference>
<dbReference type="Proteomes" id="UP000192602">
    <property type="component" value="Unassembled WGS sequence"/>
</dbReference>
<protein>
    <submittedName>
        <fullName evidence="2">Cytochrome c554 and c-prime</fullName>
    </submittedName>
</protein>